<accession>A0A839GHS4</accession>
<dbReference type="EMBL" id="JACJIQ010000019">
    <property type="protein sequence ID" value="MBA9079204.1"/>
    <property type="molecule type" value="Genomic_DNA"/>
</dbReference>
<evidence type="ECO:0000313" key="2">
    <source>
        <dbReference type="Proteomes" id="UP000563094"/>
    </source>
</evidence>
<sequence length="48" mass="5529">MERPIAVGEGKDQPFKRAENEEIFDCCYQFQNPGPLSRPKGFVIIIFL</sequence>
<keyword evidence="2" id="KW-1185">Reference proteome</keyword>
<organism evidence="1 2">
    <name type="scientific">Rufibacter quisquiliarum</name>
    <dbReference type="NCBI Taxonomy" id="1549639"/>
    <lineage>
        <taxon>Bacteria</taxon>
        <taxon>Pseudomonadati</taxon>
        <taxon>Bacteroidota</taxon>
        <taxon>Cytophagia</taxon>
        <taxon>Cytophagales</taxon>
        <taxon>Hymenobacteraceae</taxon>
        <taxon>Rufibacter</taxon>
    </lineage>
</organism>
<comment type="caution">
    <text evidence="1">The sequence shown here is derived from an EMBL/GenBank/DDBJ whole genome shotgun (WGS) entry which is preliminary data.</text>
</comment>
<dbReference type="RefSeq" id="WP_182514167.1">
    <property type="nucleotide sequence ID" value="NZ_JACJIQ010000019.1"/>
</dbReference>
<name>A0A839GHS4_9BACT</name>
<reference evidence="1 2" key="1">
    <citation type="submission" date="2020-08" db="EMBL/GenBank/DDBJ databases">
        <title>Genomic Encyclopedia of Type Strains, Phase IV (KMG-IV): sequencing the most valuable type-strain genomes for metagenomic binning, comparative biology and taxonomic classification.</title>
        <authorList>
            <person name="Goeker M."/>
        </authorList>
    </citation>
    <scope>NUCLEOTIDE SEQUENCE [LARGE SCALE GENOMIC DNA]</scope>
    <source>
        <strain evidence="1 2">DSM 29854</strain>
    </source>
</reference>
<protein>
    <submittedName>
        <fullName evidence="1">Uncharacterized protein</fullName>
    </submittedName>
</protein>
<dbReference type="AlphaFoldDB" id="A0A839GHS4"/>
<proteinExistence type="predicted"/>
<evidence type="ECO:0000313" key="1">
    <source>
        <dbReference type="EMBL" id="MBA9079204.1"/>
    </source>
</evidence>
<gene>
    <name evidence="1" type="ORF">FHS90_003939</name>
</gene>
<dbReference type="Proteomes" id="UP000563094">
    <property type="component" value="Unassembled WGS sequence"/>
</dbReference>